<dbReference type="EMBL" id="BPLR01005068">
    <property type="protein sequence ID" value="GIX99596.1"/>
    <property type="molecule type" value="Genomic_DNA"/>
</dbReference>
<dbReference type="Proteomes" id="UP001054945">
    <property type="component" value="Unassembled WGS sequence"/>
</dbReference>
<protein>
    <submittedName>
        <fullName evidence="1">Uncharacterized protein</fullName>
    </submittedName>
</protein>
<comment type="caution">
    <text evidence="1">The sequence shown here is derived from an EMBL/GenBank/DDBJ whole genome shotgun (WGS) entry which is preliminary data.</text>
</comment>
<accession>A0AAV4PUQ6</accession>
<keyword evidence="2" id="KW-1185">Reference proteome</keyword>
<evidence type="ECO:0000313" key="2">
    <source>
        <dbReference type="Proteomes" id="UP001054945"/>
    </source>
</evidence>
<sequence length="85" mass="9803">MKKKEINRSDYLTIDLKKRNIILTHNWAFLFFPFFLSEGSSDQWVPRTAEPRSARRRNCATGGGLGLRLSQLPGIQQTLCKTKSY</sequence>
<reference evidence="1 2" key="1">
    <citation type="submission" date="2021-06" db="EMBL/GenBank/DDBJ databases">
        <title>Caerostris extrusa draft genome.</title>
        <authorList>
            <person name="Kono N."/>
            <person name="Arakawa K."/>
        </authorList>
    </citation>
    <scope>NUCLEOTIDE SEQUENCE [LARGE SCALE GENOMIC DNA]</scope>
</reference>
<name>A0AAV4PUQ6_CAEEX</name>
<organism evidence="1 2">
    <name type="scientific">Caerostris extrusa</name>
    <name type="common">Bark spider</name>
    <name type="synonym">Caerostris bankana</name>
    <dbReference type="NCBI Taxonomy" id="172846"/>
    <lineage>
        <taxon>Eukaryota</taxon>
        <taxon>Metazoa</taxon>
        <taxon>Ecdysozoa</taxon>
        <taxon>Arthropoda</taxon>
        <taxon>Chelicerata</taxon>
        <taxon>Arachnida</taxon>
        <taxon>Araneae</taxon>
        <taxon>Araneomorphae</taxon>
        <taxon>Entelegynae</taxon>
        <taxon>Araneoidea</taxon>
        <taxon>Araneidae</taxon>
        <taxon>Caerostris</taxon>
    </lineage>
</organism>
<evidence type="ECO:0000313" key="1">
    <source>
        <dbReference type="EMBL" id="GIX99596.1"/>
    </source>
</evidence>
<proteinExistence type="predicted"/>
<dbReference type="AlphaFoldDB" id="A0AAV4PUQ6"/>
<gene>
    <name evidence="1" type="ORF">CEXT_203721</name>
</gene>